<evidence type="ECO:0000256" key="2">
    <source>
        <dbReference type="ARBA" id="ARBA00012940"/>
    </source>
</evidence>
<reference evidence="7 8" key="1">
    <citation type="journal article" date="2017" name="Nature">
        <title>The Apostasia genome and the evolution of orchids.</title>
        <authorList>
            <person name="Zhang G.Q."/>
            <person name="Liu K.W."/>
            <person name="Li Z."/>
            <person name="Lohaus R."/>
            <person name="Hsiao Y.Y."/>
            <person name="Niu S.C."/>
            <person name="Wang J.Y."/>
            <person name="Lin Y.C."/>
            <person name="Xu Q."/>
            <person name="Chen L.J."/>
            <person name="Yoshida K."/>
            <person name="Fujiwara S."/>
            <person name="Wang Z.W."/>
            <person name="Zhang Y.Q."/>
            <person name="Mitsuda N."/>
            <person name="Wang M."/>
            <person name="Liu G.H."/>
            <person name="Pecoraro L."/>
            <person name="Huang H.X."/>
            <person name="Xiao X.J."/>
            <person name="Lin M."/>
            <person name="Wu X.Y."/>
            <person name="Wu W.L."/>
            <person name="Chen Y.Y."/>
            <person name="Chang S.B."/>
            <person name="Sakamoto S."/>
            <person name="Ohme-Takagi M."/>
            <person name="Yagi M."/>
            <person name="Zeng S.J."/>
            <person name="Shen C.Y."/>
            <person name="Yeh C.M."/>
            <person name="Luo Y.B."/>
            <person name="Tsai W.C."/>
            <person name="Van de Peer Y."/>
            <person name="Liu Z.J."/>
        </authorList>
    </citation>
    <scope>NUCLEOTIDE SEQUENCE [LARGE SCALE GENOMIC DNA]</scope>
    <source>
        <strain evidence="8">cv. Shenzhen</strain>
        <tissue evidence="7">Stem</tissue>
    </source>
</reference>
<proteinExistence type="predicted"/>
<dbReference type="PANTHER" id="PTHR31356:SF59">
    <property type="entry name" value="L-ASCORBATE PEROXIDASE 1, CYTOSOLIC"/>
    <property type="match status" value="1"/>
</dbReference>
<dbReference type="SUPFAM" id="SSF48113">
    <property type="entry name" value="Heme-dependent peroxidases"/>
    <property type="match status" value="1"/>
</dbReference>
<dbReference type="GO" id="GO:0034599">
    <property type="term" value="P:cellular response to oxidative stress"/>
    <property type="evidence" value="ECO:0007669"/>
    <property type="project" value="InterPro"/>
</dbReference>
<dbReference type="OrthoDB" id="2859658at2759"/>
<evidence type="ECO:0000256" key="3">
    <source>
        <dbReference type="ARBA" id="ARBA00022723"/>
    </source>
</evidence>
<dbReference type="GO" id="GO:0046872">
    <property type="term" value="F:metal ion binding"/>
    <property type="evidence" value="ECO:0007669"/>
    <property type="project" value="UniProtKB-KW"/>
</dbReference>
<dbReference type="InterPro" id="IPR010255">
    <property type="entry name" value="Haem_peroxidase_sf"/>
</dbReference>
<organism evidence="7 8">
    <name type="scientific">Apostasia shenzhenica</name>
    <dbReference type="NCBI Taxonomy" id="1088818"/>
    <lineage>
        <taxon>Eukaryota</taxon>
        <taxon>Viridiplantae</taxon>
        <taxon>Streptophyta</taxon>
        <taxon>Embryophyta</taxon>
        <taxon>Tracheophyta</taxon>
        <taxon>Spermatophyta</taxon>
        <taxon>Magnoliopsida</taxon>
        <taxon>Liliopsida</taxon>
        <taxon>Asparagales</taxon>
        <taxon>Orchidaceae</taxon>
        <taxon>Apostasioideae</taxon>
        <taxon>Apostasia</taxon>
    </lineage>
</organism>
<dbReference type="EMBL" id="KZ451909">
    <property type="protein sequence ID" value="PKA63297.1"/>
    <property type="molecule type" value="Genomic_DNA"/>
</dbReference>
<dbReference type="STRING" id="1088818.A0A2I0B665"/>
<dbReference type="PRINTS" id="PR00459">
    <property type="entry name" value="ASPEROXIDASE"/>
</dbReference>
<dbReference type="Gene3D" id="1.10.420.10">
    <property type="entry name" value="Peroxidase, domain 2"/>
    <property type="match status" value="1"/>
</dbReference>
<keyword evidence="4" id="KW-0106">Calcium</keyword>
<keyword evidence="5 7" id="KW-0560">Oxidoreductase</keyword>
<dbReference type="AlphaFoldDB" id="A0A2I0B665"/>
<dbReference type="PANTHER" id="PTHR31356">
    <property type="entry name" value="THYLAKOID LUMENAL 29 KDA PROTEIN, CHLOROPLASTIC-RELATED"/>
    <property type="match status" value="1"/>
</dbReference>
<accession>A0A2I0B665</accession>
<evidence type="ECO:0000313" key="7">
    <source>
        <dbReference type="EMBL" id="PKA63297.1"/>
    </source>
</evidence>
<keyword evidence="6" id="KW-0408">Iron</keyword>
<evidence type="ECO:0000313" key="8">
    <source>
        <dbReference type="Proteomes" id="UP000236161"/>
    </source>
</evidence>
<sequence>MGLSDKDIVALSGGHTIGPWTFKSFDLGQLLLQRALNGEKAGLLQLPTDKALLSDPVFRPIVEKYATDEDAFFTDYADAHMKLSELG</sequence>
<evidence type="ECO:0000256" key="1">
    <source>
        <dbReference type="ARBA" id="ARBA00001970"/>
    </source>
</evidence>
<keyword evidence="3" id="KW-0479">Metal-binding</keyword>
<dbReference type="InterPro" id="IPR044831">
    <property type="entry name" value="Ccp1-like"/>
</dbReference>
<dbReference type="Proteomes" id="UP000236161">
    <property type="component" value="Unassembled WGS sequence"/>
</dbReference>
<keyword evidence="7" id="KW-0575">Peroxidase</keyword>
<dbReference type="GO" id="GO:0000302">
    <property type="term" value="P:response to reactive oxygen species"/>
    <property type="evidence" value="ECO:0007669"/>
    <property type="project" value="TreeGrafter"/>
</dbReference>
<dbReference type="GO" id="GO:0009507">
    <property type="term" value="C:chloroplast"/>
    <property type="evidence" value="ECO:0007669"/>
    <property type="project" value="TreeGrafter"/>
</dbReference>
<name>A0A2I0B665_9ASPA</name>
<evidence type="ECO:0000256" key="5">
    <source>
        <dbReference type="ARBA" id="ARBA00023002"/>
    </source>
</evidence>
<evidence type="ECO:0000256" key="6">
    <source>
        <dbReference type="ARBA" id="ARBA00023004"/>
    </source>
</evidence>
<dbReference type="InterPro" id="IPR019793">
    <property type="entry name" value="Peroxidases_heam-ligand_BS"/>
</dbReference>
<gene>
    <name evidence="7" type="primary">APX1</name>
    <name evidence="7" type="ORF">AXF42_Ash017766</name>
</gene>
<dbReference type="GO" id="GO:0020037">
    <property type="term" value="F:heme binding"/>
    <property type="evidence" value="ECO:0007669"/>
    <property type="project" value="InterPro"/>
</dbReference>
<evidence type="ECO:0000256" key="4">
    <source>
        <dbReference type="ARBA" id="ARBA00022837"/>
    </source>
</evidence>
<dbReference type="EC" id="1.11.1.11" evidence="2"/>
<protein>
    <recommendedName>
        <fullName evidence="2">L-ascorbate peroxidase</fullName>
        <ecNumber evidence="2">1.11.1.11</ecNumber>
    </recommendedName>
</protein>
<comment type="cofactor">
    <cofactor evidence="1">
        <name>heme b</name>
        <dbReference type="ChEBI" id="CHEBI:60344"/>
    </cofactor>
</comment>
<dbReference type="GO" id="GO:0042744">
    <property type="term" value="P:hydrogen peroxide catabolic process"/>
    <property type="evidence" value="ECO:0007669"/>
    <property type="project" value="TreeGrafter"/>
</dbReference>
<dbReference type="InterPro" id="IPR002207">
    <property type="entry name" value="Peroxidase_I"/>
</dbReference>
<dbReference type="PROSITE" id="PS00435">
    <property type="entry name" value="PEROXIDASE_1"/>
    <property type="match status" value="1"/>
</dbReference>
<keyword evidence="8" id="KW-1185">Reference proteome</keyword>
<dbReference type="GO" id="GO:0016688">
    <property type="term" value="F:L-ascorbate peroxidase activity"/>
    <property type="evidence" value="ECO:0007669"/>
    <property type="project" value="UniProtKB-EC"/>
</dbReference>